<protein>
    <recommendedName>
        <fullName evidence="4">Calx-beta domain-containing protein</fullName>
    </recommendedName>
</protein>
<dbReference type="Proteomes" id="UP000601435">
    <property type="component" value="Unassembled WGS sequence"/>
</dbReference>
<gene>
    <name evidence="5" type="ORF">SNEC2469_LOCUS35514</name>
</gene>
<dbReference type="SUPFAM" id="SSF141072">
    <property type="entry name" value="CalX-like"/>
    <property type="match status" value="1"/>
</dbReference>
<accession>A0A813CL64</accession>
<dbReference type="InterPro" id="IPR038081">
    <property type="entry name" value="CalX-like_sf"/>
</dbReference>
<keyword evidence="3" id="KW-0106">Calcium</keyword>
<name>A0A813CL64_9DINO</name>
<evidence type="ECO:0000256" key="1">
    <source>
        <dbReference type="ARBA" id="ARBA00022729"/>
    </source>
</evidence>
<evidence type="ECO:0000313" key="6">
    <source>
        <dbReference type="Proteomes" id="UP000601435"/>
    </source>
</evidence>
<evidence type="ECO:0000256" key="2">
    <source>
        <dbReference type="ARBA" id="ARBA00022737"/>
    </source>
</evidence>
<dbReference type="Pfam" id="PF03160">
    <property type="entry name" value="Calx-beta"/>
    <property type="match status" value="1"/>
</dbReference>
<dbReference type="EMBL" id="CAJNJA010103191">
    <property type="protein sequence ID" value="CAE7945156.1"/>
    <property type="molecule type" value="Genomic_DNA"/>
</dbReference>
<keyword evidence="1" id="KW-0732">Signal</keyword>
<proteinExistence type="predicted"/>
<comment type="caution">
    <text evidence="5">The sequence shown here is derived from an EMBL/GenBank/DDBJ whole genome shotgun (WGS) entry which is preliminary data.</text>
</comment>
<feature type="domain" description="Calx-beta" evidence="4">
    <location>
        <begin position="74"/>
        <end position="174"/>
    </location>
</feature>
<dbReference type="Gene3D" id="2.60.40.2030">
    <property type="match status" value="1"/>
</dbReference>
<keyword evidence="6" id="KW-1185">Reference proteome</keyword>
<reference evidence="5" key="1">
    <citation type="submission" date="2021-02" db="EMBL/GenBank/DDBJ databases">
        <authorList>
            <person name="Dougan E. K."/>
            <person name="Rhodes N."/>
            <person name="Thang M."/>
            <person name="Chan C."/>
        </authorList>
    </citation>
    <scope>NUCLEOTIDE SEQUENCE</scope>
</reference>
<dbReference type="InterPro" id="IPR003644">
    <property type="entry name" value="Calx_beta"/>
</dbReference>
<dbReference type="AlphaFoldDB" id="A0A813CL64"/>
<dbReference type="GO" id="GO:0016020">
    <property type="term" value="C:membrane"/>
    <property type="evidence" value="ECO:0007669"/>
    <property type="project" value="InterPro"/>
</dbReference>
<keyword evidence="2" id="KW-0677">Repeat</keyword>
<evidence type="ECO:0000313" key="5">
    <source>
        <dbReference type="EMBL" id="CAE7945156.1"/>
    </source>
</evidence>
<dbReference type="SMART" id="SM00237">
    <property type="entry name" value="Calx_beta"/>
    <property type="match status" value="1"/>
</dbReference>
<evidence type="ECO:0000256" key="3">
    <source>
        <dbReference type="ARBA" id="ARBA00022837"/>
    </source>
</evidence>
<dbReference type="OrthoDB" id="10316224at2759"/>
<organism evidence="5 6">
    <name type="scientific">Symbiodinium necroappetens</name>
    <dbReference type="NCBI Taxonomy" id="1628268"/>
    <lineage>
        <taxon>Eukaryota</taxon>
        <taxon>Sar</taxon>
        <taxon>Alveolata</taxon>
        <taxon>Dinophyceae</taxon>
        <taxon>Suessiales</taxon>
        <taxon>Symbiodiniaceae</taxon>
        <taxon>Symbiodinium</taxon>
    </lineage>
</organism>
<evidence type="ECO:0000259" key="4">
    <source>
        <dbReference type="SMART" id="SM00237"/>
    </source>
</evidence>
<dbReference type="GO" id="GO:0007154">
    <property type="term" value="P:cell communication"/>
    <property type="evidence" value="ECO:0007669"/>
    <property type="project" value="InterPro"/>
</dbReference>
<sequence>MIGSRGAKERISESEVGERTKAPMQRLVGWVLPSVLFLAPLPVLSEHCQVAQSVQEDVSDEAPLLQASVDDLKRTRTSSEGNCSMTLAGSEIYVLRALGFARVEIIRAGDIDSGTVTVWYETHDGTAKNWVDYVQQSGELNFSPGGRSGHVDINLYGPVTMNETVPKFFYFSLTKAVCGGCSVSLGKYTEAEVFIERGS</sequence>